<name>A0AAV2T6Y0_CALDB</name>
<evidence type="ECO:0000259" key="10">
    <source>
        <dbReference type="Pfam" id="PF13401"/>
    </source>
</evidence>
<feature type="domain" description="Cdc6/ORC1-like ATPase lid" evidence="11">
    <location>
        <begin position="248"/>
        <end position="304"/>
    </location>
</feature>
<comment type="similarity">
    <text evidence="2 7">Belongs to the CDC6/cdc18 family.</text>
</comment>
<feature type="domain" description="ORC1/DEAH AAA+ ATPase" evidence="10">
    <location>
        <begin position="97"/>
        <end position="206"/>
    </location>
</feature>
<dbReference type="EMBL" id="CAXLJL010000112">
    <property type="protein sequence ID" value="CAL5131942.1"/>
    <property type="molecule type" value="Genomic_DNA"/>
</dbReference>
<dbReference type="InterPro" id="IPR027417">
    <property type="entry name" value="P-loop_NTPase"/>
</dbReference>
<evidence type="ECO:0000256" key="5">
    <source>
        <dbReference type="ARBA" id="ARBA00023242"/>
    </source>
</evidence>
<dbReference type="CDD" id="cd00009">
    <property type="entry name" value="AAA"/>
    <property type="match status" value="1"/>
</dbReference>
<feature type="region of interest" description="Disordered" evidence="8">
    <location>
        <begin position="18"/>
        <end position="43"/>
    </location>
</feature>
<dbReference type="GO" id="GO:0033314">
    <property type="term" value="P:mitotic DNA replication checkpoint signaling"/>
    <property type="evidence" value="ECO:0007669"/>
    <property type="project" value="TreeGrafter"/>
</dbReference>
<dbReference type="AlphaFoldDB" id="A0AAV2T6Y0"/>
<evidence type="ECO:0000256" key="3">
    <source>
        <dbReference type="ARBA" id="ARBA00022618"/>
    </source>
</evidence>
<evidence type="ECO:0000256" key="8">
    <source>
        <dbReference type="SAM" id="MobiDB-lite"/>
    </source>
</evidence>
<keyword evidence="3" id="KW-0132">Cell division</keyword>
<dbReference type="Proteomes" id="UP001497525">
    <property type="component" value="Unassembled WGS sequence"/>
</dbReference>
<evidence type="ECO:0000256" key="6">
    <source>
        <dbReference type="ARBA" id="ARBA00023306"/>
    </source>
</evidence>
<gene>
    <name evidence="12" type="ORF">CDAUBV1_LOCUS4471</name>
</gene>
<dbReference type="Pfam" id="PF09079">
    <property type="entry name" value="WHD_Cdc6"/>
    <property type="match status" value="1"/>
</dbReference>
<dbReference type="InterPro" id="IPR015163">
    <property type="entry name" value="Cdc6_C"/>
</dbReference>
<evidence type="ECO:0000256" key="1">
    <source>
        <dbReference type="ARBA" id="ARBA00004123"/>
    </source>
</evidence>
<proteinExistence type="inferred from homology"/>
<dbReference type="PANTHER" id="PTHR10763:SF26">
    <property type="entry name" value="CELL DIVISION CONTROL PROTEIN 6 HOMOLOG"/>
    <property type="match status" value="1"/>
</dbReference>
<dbReference type="InterPro" id="IPR036390">
    <property type="entry name" value="WH_DNA-bd_sf"/>
</dbReference>
<evidence type="ECO:0000313" key="13">
    <source>
        <dbReference type="Proteomes" id="UP001497525"/>
    </source>
</evidence>
<dbReference type="Gene3D" id="3.40.50.300">
    <property type="entry name" value="P-loop containing nucleotide triphosphate hydrolases"/>
    <property type="match status" value="1"/>
</dbReference>
<comment type="caution">
    <text evidence="12">The sequence shown here is derived from an EMBL/GenBank/DDBJ whole genome shotgun (WGS) entry which is preliminary data.</text>
</comment>
<organism evidence="12 13">
    <name type="scientific">Calicophoron daubneyi</name>
    <name type="common">Rumen fluke</name>
    <name type="synonym">Paramphistomum daubneyi</name>
    <dbReference type="NCBI Taxonomy" id="300641"/>
    <lineage>
        <taxon>Eukaryota</taxon>
        <taxon>Metazoa</taxon>
        <taxon>Spiralia</taxon>
        <taxon>Lophotrochozoa</taxon>
        <taxon>Platyhelminthes</taxon>
        <taxon>Trematoda</taxon>
        <taxon>Digenea</taxon>
        <taxon>Plagiorchiida</taxon>
        <taxon>Pronocephalata</taxon>
        <taxon>Paramphistomoidea</taxon>
        <taxon>Paramphistomidae</taxon>
        <taxon>Calicophoron</taxon>
    </lineage>
</organism>
<feature type="compositionally biased region" description="Basic and acidic residues" evidence="8">
    <location>
        <begin position="29"/>
        <end position="40"/>
    </location>
</feature>
<sequence>MPPVNTRRHTCMDVSVPSVTRSLRTRKGRNSDESGKKKAGLEGTPCGLRKKVLIKQAELSADDHGSSFTSLPEIVGRAKERDLVRDFIHSCISRNESNSMYISGAPGTGKTAVVLHEARAVEESKLCQLGVVNCMQLSSVSDIYTKIHSSLYESKSRTDIAPPVSVKTLENKLNARGVKGAILLVLDEADQLCSGGQGVLHHIFEWPAVLSCHIIIIAISNALDLPQKFLTRLRSKSYNPKHVAFPPYTRDELAEIVTFQLKKKRTKSSSLDPIAIQLCARKISASTGDVRTALNICQRAIDLALQEAQERAGGHSKSNDEVVVSVQPTLRHISLALKESQIGNNLVCGPPSDPLSVTSGESTPSKNSLPLHQKLVVATCRLLRKQKNLSTVTFSQLYDCYSFVCNKFHLARLEESEVADACVLLDARCYVSFSAPKTGIFAEKLGTPARCRRVQLKLDDRAIDQLFTGDDLLSAVMYTSVP</sequence>
<dbReference type="InterPro" id="IPR036388">
    <property type="entry name" value="WH-like_DNA-bd_sf"/>
</dbReference>
<dbReference type="Pfam" id="PF13401">
    <property type="entry name" value="AAA_22"/>
    <property type="match status" value="1"/>
</dbReference>
<dbReference type="PIRSF" id="PIRSF001767">
    <property type="entry name" value="Cdc6"/>
    <property type="match status" value="1"/>
</dbReference>
<dbReference type="InterPro" id="IPR049945">
    <property type="entry name" value="AAA_22"/>
</dbReference>
<feature type="domain" description="Cdc6 C-terminal" evidence="9">
    <location>
        <begin position="368"/>
        <end position="431"/>
    </location>
</feature>
<dbReference type="SUPFAM" id="SSF46785">
    <property type="entry name" value="Winged helix' DNA-binding domain"/>
    <property type="match status" value="1"/>
</dbReference>
<comment type="function">
    <text evidence="7">Involved in the initiation of DNA replication. Also participates in checkpoint controls that ensure DNA replication is completed before mitosis is initiated.</text>
</comment>
<keyword evidence="5 7" id="KW-0539">Nucleus</keyword>
<evidence type="ECO:0000256" key="2">
    <source>
        <dbReference type="ARBA" id="ARBA00006184"/>
    </source>
</evidence>
<dbReference type="InterPro" id="IPR050311">
    <property type="entry name" value="ORC1/CDC6"/>
</dbReference>
<reference evidence="12" key="1">
    <citation type="submission" date="2024-06" db="EMBL/GenBank/DDBJ databases">
        <authorList>
            <person name="Liu X."/>
            <person name="Lenzi L."/>
            <person name="Haldenby T S."/>
            <person name="Uol C."/>
        </authorList>
    </citation>
    <scope>NUCLEOTIDE SEQUENCE</scope>
</reference>
<dbReference type="Pfam" id="PF22606">
    <property type="entry name" value="Cdc6-ORC-like_ATPase_lid"/>
    <property type="match status" value="1"/>
</dbReference>
<evidence type="ECO:0000259" key="9">
    <source>
        <dbReference type="Pfam" id="PF09079"/>
    </source>
</evidence>
<protein>
    <recommendedName>
        <fullName evidence="7">Cell division control protein</fullName>
    </recommendedName>
</protein>
<dbReference type="PANTHER" id="PTHR10763">
    <property type="entry name" value="CELL DIVISION CONTROL PROTEIN 6-RELATED"/>
    <property type="match status" value="1"/>
</dbReference>
<evidence type="ECO:0000313" key="12">
    <source>
        <dbReference type="EMBL" id="CAL5131942.1"/>
    </source>
</evidence>
<evidence type="ECO:0000256" key="7">
    <source>
        <dbReference type="PIRNR" id="PIRNR001767"/>
    </source>
</evidence>
<dbReference type="GO" id="GO:0051301">
    <property type="term" value="P:cell division"/>
    <property type="evidence" value="ECO:0007669"/>
    <property type="project" value="UniProtKB-UniRule"/>
</dbReference>
<dbReference type="GO" id="GO:0005634">
    <property type="term" value="C:nucleus"/>
    <property type="evidence" value="ECO:0007669"/>
    <property type="project" value="UniProtKB-SubCell"/>
</dbReference>
<accession>A0AAV2T6Y0</accession>
<dbReference type="SUPFAM" id="SSF52540">
    <property type="entry name" value="P-loop containing nucleoside triphosphate hydrolases"/>
    <property type="match status" value="1"/>
</dbReference>
<dbReference type="InterPro" id="IPR016314">
    <property type="entry name" value="Cdc6/18"/>
</dbReference>
<evidence type="ECO:0000259" key="11">
    <source>
        <dbReference type="Pfam" id="PF22606"/>
    </source>
</evidence>
<comment type="subcellular location">
    <subcellularLocation>
        <location evidence="1 7">Nucleus</location>
    </subcellularLocation>
</comment>
<evidence type="ECO:0000256" key="4">
    <source>
        <dbReference type="ARBA" id="ARBA00022705"/>
    </source>
</evidence>
<dbReference type="GO" id="GO:0016887">
    <property type="term" value="F:ATP hydrolysis activity"/>
    <property type="evidence" value="ECO:0007669"/>
    <property type="project" value="InterPro"/>
</dbReference>
<keyword evidence="6" id="KW-0131">Cell cycle</keyword>
<dbReference type="Gene3D" id="1.10.10.10">
    <property type="entry name" value="Winged helix-like DNA-binding domain superfamily/Winged helix DNA-binding domain"/>
    <property type="match status" value="1"/>
</dbReference>
<dbReference type="GO" id="GO:0003688">
    <property type="term" value="F:DNA replication origin binding"/>
    <property type="evidence" value="ECO:0007669"/>
    <property type="project" value="TreeGrafter"/>
</dbReference>
<dbReference type="InterPro" id="IPR054425">
    <property type="entry name" value="Cdc6_ORC1-like_ATPase_lid"/>
</dbReference>
<keyword evidence="4" id="KW-0235">DNA replication</keyword>
<dbReference type="GO" id="GO:0006270">
    <property type="term" value="P:DNA replication initiation"/>
    <property type="evidence" value="ECO:0007669"/>
    <property type="project" value="UniProtKB-UniRule"/>
</dbReference>
<dbReference type="Gene3D" id="1.10.8.60">
    <property type="match status" value="1"/>
</dbReference>